<accession>A0AAU8J3P0</accession>
<dbReference type="GO" id="GO:0003677">
    <property type="term" value="F:DNA binding"/>
    <property type="evidence" value="ECO:0007669"/>
    <property type="project" value="InterPro"/>
</dbReference>
<dbReference type="EC" id="3.6.4.-" evidence="7"/>
<dbReference type="PANTHER" id="PTHR11070">
    <property type="entry name" value="UVRD / RECB / PCRA DNA HELICASE FAMILY MEMBER"/>
    <property type="match status" value="1"/>
</dbReference>
<dbReference type="RefSeq" id="WP_353946511.1">
    <property type="nucleotide sequence ID" value="NZ_CP159534.1"/>
</dbReference>
<dbReference type="SUPFAM" id="SSF52540">
    <property type="entry name" value="P-loop containing nucleoside triphosphate hydrolases"/>
    <property type="match status" value="1"/>
</dbReference>
<dbReference type="InterPro" id="IPR000212">
    <property type="entry name" value="DNA_helicase_UvrD/REP"/>
</dbReference>
<evidence type="ECO:0000256" key="3">
    <source>
        <dbReference type="ARBA" id="ARBA00022806"/>
    </source>
</evidence>
<feature type="binding site" evidence="5">
    <location>
        <begin position="27"/>
        <end position="34"/>
    </location>
    <ligand>
        <name>ATP</name>
        <dbReference type="ChEBI" id="CHEBI:30616"/>
    </ligand>
</feature>
<dbReference type="PANTHER" id="PTHR11070:SF2">
    <property type="entry name" value="ATP-DEPENDENT DNA HELICASE SRS2"/>
    <property type="match status" value="1"/>
</dbReference>
<evidence type="ECO:0000256" key="5">
    <source>
        <dbReference type="PROSITE-ProRule" id="PRU00560"/>
    </source>
</evidence>
<evidence type="ECO:0000256" key="4">
    <source>
        <dbReference type="ARBA" id="ARBA00022840"/>
    </source>
</evidence>
<organism evidence="7">
    <name type="scientific">Streptomyces tabacisoli</name>
    <dbReference type="NCBI Taxonomy" id="3156398"/>
    <lineage>
        <taxon>Bacteria</taxon>
        <taxon>Bacillati</taxon>
        <taxon>Actinomycetota</taxon>
        <taxon>Actinomycetes</taxon>
        <taxon>Kitasatosporales</taxon>
        <taxon>Streptomycetaceae</taxon>
        <taxon>Streptomyces</taxon>
    </lineage>
</organism>
<dbReference type="GO" id="GO:0016787">
    <property type="term" value="F:hydrolase activity"/>
    <property type="evidence" value="ECO:0007669"/>
    <property type="project" value="UniProtKB-UniRule"/>
</dbReference>
<dbReference type="GO" id="GO:0000725">
    <property type="term" value="P:recombinational repair"/>
    <property type="evidence" value="ECO:0007669"/>
    <property type="project" value="TreeGrafter"/>
</dbReference>
<dbReference type="AlphaFoldDB" id="A0AAU8J3P0"/>
<dbReference type="PROSITE" id="PS51198">
    <property type="entry name" value="UVRD_HELICASE_ATP_BIND"/>
    <property type="match status" value="1"/>
</dbReference>
<dbReference type="Gene3D" id="3.40.50.300">
    <property type="entry name" value="P-loop containing nucleotide triphosphate hydrolases"/>
    <property type="match status" value="2"/>
</dbReference>
<name>A0AAU8J3P0_9ACTN</name>
<protein>
    <submittedName>
        <fullName evidence="7">ATP-dependent helicase</fullName>
        <ecNumber evidence="7">3.6.4.-</ecNumber>
    </submittedName>
</protein>
<keyword evidence="1 5" id="KW-0547">Nucleotide-binding</keyword>
<dbReference type="InterPro" id="IPR027417">
    <property type="entry name" value="P-loop_NTPase"/>
</dbReference>
<gene>
    <name evidence="7" type="ORF">ABII15_36175</name>
</gene>
<dbReference type="KEGG" id="stac:ABII15_36175"/>
<dbReference type="GO" id="GO:0043138">
    <property type="term" value="F:3'-5' DNA helicase activity"/>
    <property type="evidence" value="ECO:0007669"/>
    <property type="project" value="TreeGrafter"/>
</dbReference>
<feature type="domain" description="UvrD-like helicase ATP-binding" evidence="6">
    <location>
        <begin position="6"/>
        <end position="251"/>
    </location>
</feature>
<evidence type="ECO:0000256" key="1">
    <source>
        <dbReference type="ARBA" id="ARBA00022741"/>
    </source>
</evidence>
<sequence length="548" mass="61923">MADASVKTTVDKVIEELEARRSFLVEAGAGAGKTTTLVEALEHSLQSQGKELKRTGRRIACITFTNVAKRKITERIHDNPLVTVATIHEFLWEIIKGFEAALWREIIEYNESLRTPEDLSELSSPLPPVQYVDRRRRLARGEISHDEVIDLALRMVTRHPKLTRLIADCYPVVFVDEYQDTSPKTIRLLLDYLAGAGRQSCVVGLFGDSMQKIYASGQGAIAHPKLTSITKHENYRCSPPVVAVLNKVRPALQQVAVGKHTHGEVHLFLNSALPSGQARLNAARQHLAELGWSDDTTSYLMLTHRGIAGALSYDTLLQHYQILGSRGRDKLLDNDEPYIEYFSRVEALCRAFRALDYAALTTLLVAGRTAITSHRDKQRIAADIRQLIAVRESGTIGEVLDHMAQQHLLSVPRKLSDLERRRNVKILEGYEAKLAEFSNTLREIPYEEVIRFVEYREQRTPFHTQHGVKGDEFDNVIVIIDDASWTQYNMGKMLTGQDLEKRLERSRNLFYVSCSRARRGLAVVFLTDIPHDALPTAHDWFSSGTVHL</sequence>
<dbReference type="InterPro" id="IPR014016">
    <property type="entry name" value="UvrD-like_ATP-bd"/>
</dbReference>
<proteinExistence type="predicted"/>
<keyword evidence="4 5" id="KW-0067">ATP-binding</keyword>
<dbReference type="GO" id="GO:0005524">
    <property type="term" value="F:ATP binding"/>
    <property type="evidence" value="ECO:0007669"/>
    <property type="project" value="UniProtKB-UniRule"/>
</dbReference>
<dbReference type="Pfam" id="PF13245">
    <property type="entry name" value="AAA_19"/>
    <property type="match status" value="1"/>
</dbReference>
<keyword evidence="3 5" id="KW-0347">Helicase</keyword>
<evidence type="ECO:0000256" key="2">
    <source>
        <dbReference type="ARBA" id="ARBA00022801"/>
    </source>
</evidence>
<evidence type="ECO:0000259" key="6">
    <source>
        <dbReference type="PROSITE" id="PS51198"/>
    </source>
</evidence>
<reference evidence="7" key="1">
    <citation type="submission" date="2024-06" db="EMBL/GenBank/DDBJ databases">
        <title>Streptomyces sp. strain HUAS MG91 genome sequences.</title>
        <authorList>
            <person name="Mo P."/>
        </authorList>
    </citation>
    <scope>NUCLEOTIDE SEQUENCE</scope>
    <source>
        <strain evidence="7">HUAS MG91</strain>
    </source>
</reference>
<dbReference type="EMBL" id="CP159534">
    <property type="protein sequence ID" value="XCJ75077.1"/>
    <property type="molecule type" value="Genomic_DNA"/>
</dbReference>
<keyword evidence="2 5" id="KW-0378">Hydrolase</keyword>
<evidence type="ECO:0000313" key="7">
    <source>
        <dbReference type="EMBL" id="XCJ75077.1"/>
    </source>
</evidence>